<proteinExistence type="predicted"/>
<protein>
    <recommendedName>
        <fullName evidence="1">Putative restriction endonuclease domain-containing protein</fullName>
    </recommendedName>
</protein>
<dbReference type="Pfam" id="PF05685">
    <property type="entry name" value="Uma2"/>
    <property type="match status" value="1"/>
</dbReference>
<keyword evidence="3" id="KW-1185">Reference proteome</keyword>
<evidence type="ECO:0000259" key="1">
    <source>
        <dbReference type="Pfam" id="PF05685"/>
    </source>
</evidence>
<dbReference type="Gene3D" id="3.90.1570.10">
    <property type="entry name" value="tt1808, chain A"/>
    <property type="match status" value="1"/>
</dbReference>
<name>A0A2S0VRA2_9ALTE</name>
<evidence type="ECO:0000313" key="2">
    <source>
        <dbReference type="EMBL" id="AWB66746.1"/>
    </source>
</evidence>
<evidence type="ECO:0000313" key="3">
    <source>
        <dbReference type="Proteomes" id="UP000244441"/>
    </source>
</evidence>
<dbReference type="CDD" id="cd06260">
    <property type="entry name" value="DUF820-like"/>
    <property type="match status" value="1"/>
</dbReference>
<sequence length="201" mass="23250">MSTAEDRTMSMSVKQYLASELERDTKHEFIDGCIYAMAGASINHERISGNIFGELRNHLKGSPCEPLASDMKVKVIDNFYYPDVLVDCNFDSTTPYYTETPVIIVEVLSRSTRRLDETKKLVEYLNIPTLQEYVLIEQDVADVTVYRKSDDWRCVHYFLGDLITFESINLTLAVEEIYYRVENQDVIEYFAVKEPENNPQS</sequence>
<gene>
    <name evidence="2" type="ORF">C2869_10055</name>
</gene>
<reference evidence="2 3" key="1">
    <citation type="submission" date="2018-01" db="EMBL/GenBank/DDBJ databases">
        <title>Genome sequence of a Cantenovulum-like bacteria.</title>
        <authorList>
            <person name="Tan W.R."/>
            <person name="Lau N.-S."/>
            <person name="Go F."/>
            <person name="Amirul A.-A.A."/>
        </authorList>
    </citation>
    <scope>NUCLEOTIDE SEQUENCE [LARGE SCALE GENOMIC DNA]</scope>
    <source>
        <strain evidence="2 3">CCB-QB4</strain>
    </source>
</reference>
<accession>A0A2S0VRA2</accession>
<dbReference type="OrthoDB" id="26750at2"/>
<dbReference type="KEGG" id="cate:C2869_10055"/>
<dbReference type="EMBL" id="CP026604">
    <property type="protein sequence ID" value="AWB66746.1"/>
    <property type="molecule type" value="Genomic_DNA"/>
</dbReference>
<dbReference type="InterPro" id="IPR011335">
    <property type="entry name" value="Restrct_endonuc-II-like"/>
</dbReference>
<organism evidence="2 3">
    <name type="scientific">Saccharobesus litoralis</name>
    <dbReference type="NCBI Taxonomy" id="2172099"/>
    <lineage>
        <taxon>Bacteria</taxon>
        <taxon>Pseudomonadati</taxon>
        <taxon>Pseudomonadota</taxon>
        <taxon>Gammaproteobacteria</taxon>
        <taxon>Alteromonadales</taxon>
        <taxon>Alteromonadaceae</taxon>
        <taxon>Saccharobesus</taxon>
    </lineage>
</organism>
<dbReference type="SUPFAM" id="SSF52980">
    <property type="entry name" value="Restriction endonuclease-like"/>
    <property type="match status" value="1"/>
</dbReference>
<dbReference type="Proteomes" id="UP000244441">
    <property type="component" value="Chromosome"/>
</dbReference>
<dbReference type="InterPro" id="IPR008538">
    <property type="entry name" value="Uma2"/>
</dbReference>
<dbReference type="RefSeq" id="WP_108602802.1">
    <property type="nucleotide sequence ID" value="NZ_CP026604.1"/>
</dbReference>
<dbReference type="AlphaFoldDB" id="A0A2S0VRA2"/>
<dbReference type="PANTHER" id="PTHR36558">
    <property type="entry name" value="GLR1098 PROTEIN"/>
    <property type="match status" value="1"/>
</dbReference>
<dbReference type="InterPro" id="IPR012296">
    <property type="entry name" value="Nuclease_put_TT1808"/>
</dbReference>
<feature type="domain" description="Putative restriction endonuclease" evidence="1">
    <location>
        <begin position="14"/>
        <end position="161"/>
    </location>
</feature>
<dbReference type="PANTHER" id="PTHR36558:SF1">
    <property type="entry name" value="RESTRICTION ENDONUCLEASE DOMAIN-CONTAINING PROTEIN-RELATED"/>
    <property type="match status" value="1"/>
</dbReference>